<dbReference type="EMBL" id="CP011034">
    <property type="protein sequence ID" value="ALS32746.1"/>
    <property type="molecule type" value="Genomic_DNA"/>
</dbReference>
<name>A0A0U2WHI7_9GAMM</name>
<dbReference type="Proteomes" id="UP000065261">
    <property type="component" value="Chromosome I"/>
</dbReference>
<sequence length="90" mass="10307">MSTYQVFSRETLSSFKTLAEQCRYLLSCKITTRKAVFGFDPVFQARVGDFDLPVYCNGDEYQTIQKAVFWLKTQATNYLNAATRSQQGVN</sequence>
<dbReference type="KEGG" id="ptn:PTRA_a1548"/>
<proteinExistence type="predicted"/>
<dbReference type="OrthoDB" id="6295876at2"/>
<protein>
    <submittedName>
        <fullName evidence="1">Uncharacterized protein</fullName>
    </submittedName>
</protein>
<accession>A0A0U2WHI7</accession>
<dbReference type="PATRIC" id="fig|1315283.4.peg.1340"/>
<dbReference type="RefSeq" id="WP_058373174.1">
    <property type="nucleotide sequence ID" value="NZ_CP011034.1"/>
</dbReference>
<gene>
    <name evidence="1" type="ORF">PTRA_a1548</name>
</gene>
<evidence type="ECO:0000313" key="1">
    <source>
        <dbReference type="EMBL" id="ALS32746.1"/>
    </source>
</evidence>
<dbReference type="AlphaFoldDB" id="A0A0U2WHI7"/>
<organism evidence="1">
    <name type="scientific">Pseudoalteromonas translucida KMM 520</name>
    <dbReference type="NCBI Taxonomy" id="1315283"/>
    <lineage>
        <taxon>Bacteria</taxon>
        <taxon>Pseudomonadati</taxon>
        <taxon>Pseudomonadota</taxon>
        <taxon>Gammaproteobacteria</taxon>
        <taxon>Alteromonadales</taxon>
        <taxon>Pseudoalteromonadaceae</taxon>
        <taxon>Pseudoalteromonas</taxon>
    </lineage>
</organism>
<evidence type="ECO:0000313" key="2">
    <source>
        <dbReference type="Proteomes" id="UP000065261"/>
    </source>
</evidence>
<reference evidence="1 2" key="1">
    <citation type="submission" date="2015-03" db="EMBL/GenBank/DDBJ databases">
        <authorList>
            <person name="Murphy D."/>
        </authorList>
    </citation>
    <scope>NUCLEOTIDE SEQUENCE [LARGE SCALE GENOMIC DNA]</scope>
    <source>
        <strain evidence="1 2">KMM 520</strain>
    </source>
</reference>